<evidence type="ECO:0000256" key="1">
    <source>
        <dbReference type="ARBA" id="ARBA00002190"/>
    </source>
</evidence>
<keyword evidence="5" id="KW-0233">DNA recombination</keyword>
<keyword evidence="7" id="KW-1185">Reference proteome</keyword>
<dbReference type="STRING" id="1121881.SAMN02745225_02224"/>
<dbReference type="AlphaFoldDB" id="A0A1M4Y358"/>
<evidence type="ECO:0000313" key="6">
    <source>
        <dbReference type="EMBL" id="SHF00257.1"/>
    </source>
</evidence>
<evidence type="ECO:0000256" key="3">
    <source>
        <dbReference type="ARBA" id="ARBA00022578"/>
    </source>
</evidence>
<keyword evidence="4" id="KW-0238">DNA-binding</keyword>
<gene>
    <name evidence="6" type="ORF">SAMN02745225_02224</name>
</gene>
<evidence type="ECO:0000313" key="7">
    <source>
        <dbReference type="Proteomes" id="UP000184295"/>
    </source>
</evidence>
<dbReference type="GO" id="GO:0006313">
    <property type="term" value="P:DNA transposition"/>
    <property type="evidence" value="ECO:0007669"/>
    <property type="project" value="InterPro"/>
</dbReference>
<comment type="function">
    <text evidence="1">Required for the transposition of the insertion element.</text>
</comment>
<evidence type="ECO:0000256" key="5">
    <source>
        <dbReference type="ARBA" id="ARBA00023172"/>
    </source>
</evidence>
<dbReference type="Proteomes" id="UP000184295">
    <property type="component" value="Unassembled WGS sequence"/>
</dbReference>
<dbReference type="EMBL" id="FQUL01000053">
    <property type="protein sequence ID" value="SHF00257.1"/>
    <property type="molecule type" value="Genomic_DNA"/>
</dbReference>
<reference evidence="7" key="1">
    <citation type="submission" date="2016-11" db="EMBL/GenBank/DDBJ databases">
        <authorList>
            <person name="Varghese N."/>
            <person name="Submissions S."/>
        </authorList>
    </citation>
    <scope>NUCLEOTIDE SEQUENCE [LARGE SCALE GENOMIC DNA]</scope>
    <source>
        <strain evidence="7">DSM 19514</strain>
    </source>
</reference>
<organism evidence="6 7">
    <name type="scientific">Ferrithrix thermotolerans DSM 19514</name>
    <dbReference type="NCBI Taxonomy" id="1121881"/>
    <lineage>
        <taxon>Bacteria</taxon>
        <taxon>Bacillati</taxon>
        <taxon>Actinomycetota</taxon>
        <taxon>Acidimicrobiia</taxon>
        <taxon>Acidimicrobiales</taxon>
        <taxon>Acidimicrobiaceae</taxon>
        <taxon>Ferrithrix</taxon>
    </lineage>
</organism>
<name>A0A1M4Y358_9ACTN</name>
<feature type="non-terminal residue" evidence="6">
    <location>
        <position position="59"/>
    </location>
</feature>
<dbReference type="GO" id="GO:0003677">
    <property type="term" value="F:DNA binding"/>
    <property type="evidence" value="ECO:0007669"/>
    <property type="project" value="UniProtKB-KW"/>
</dbReference>
<protein>
    <submittedName>
        <fullName evidence="6">Transposase, Mutator family</fullName>
    </submittedName>
</protein>
<keyword evidence="3" id="KW-0815">Transposition</keyword>
<comment type="similarity">
    <text evidence="2">Belongs to the transposase mutator family.</text>
</comment>
<dbReference type="Pfam" id="PF00872">
    <property type="entry name" value="Transposase_mut"/>
    <property type="match status" value="1"/>
</dbReference>
<dbReference type="RefSeq" id="WP_178138815.1">
    <property type="nucleotide sequence ID" value="NZ_FQUL01000053.1"/>
</dbReference>
<dbReference type="InterPro" id="IPR001207">
    <property type="entry name" value="Transposase_mutator"/>
</dbReference>
<accession>A0A1M4Y358</accession>
<proteinExistence type="inferred from homology"/>
<evidence type="ECO:0000256" key="4">
    <source>
        <dbReference type="ARBA" id="ARBA00023125"/>
    </source>
</evidence>
<evidence type="ECO:0000256" key="2">
    <source>
        <dbReference type="ARBA" id="ARBA00010961"/>
    </source>
</evidence>
<dbReference type="GO" id="GO:0004803">
    <property type="term" value="F:transposase activity"/>
    <property type="evidence" value="ECO:0007669"/>
    <property type="project" value="InterPro"/>
</dbReference>
<sequence length="59" mass="6668">MTTTNNTKALIESVKEILTQDGDLLRNIIQQVLQEMLEAEMDQVLGASKSERSDKRLGY</sequence>